<name>A0A3L7K384_9BACI</name>
<protein>
    <submittedName>
        <fullName evidence="1">Uncharacterized protein</fullName>
    </submittedName>
</protein>
<evidence type="ECO:0000313" key="1">
    <source>
        <dbReference type="EMBL" id="RLQ97513.1"/>
    </source>
</evidence>
<comment type="caution">
    <text evidence="1">The sequence shown here is derived from an EMBL/GenBank/DDBJ whole genome shotgun (WGS) entry which is preliminary data.</text>
</comment>
<evidence type="ECO:0000313" key="2">
    <source>
        <dbReference type="Proteomes" id="UP000276770"/>
    </source>
</evidence>
<dbReference type="EMBL" id="RCVZ01000002">
    <property type="protein sequence ID" value="RLQ97513.1"/>
    <property type="molecule type" value="Genomic_DNA"/>
</dbReference>
<keyword evidence="2" id="KW-1185">Reference proteome</keyword>
<dbReference type="Proteomes" id="UP000276770">
    <property type="component" value="Unassembled WGS sequence"/>
</dbReference>
<reference evidence="1 2" key="1">
    <citation type="submission" date="2018-10" db="EMBL/GenBank/DDBJ databases">
        <title>Falsibacillus sp. genome draft.</title>
        <authorList>
            <person name="Shi S."/>
        </authorList>
    </citation>
    <scope>NUCLEOTIDE SEQUENCE [LARGE SCALE GENOMIC DNA]</scope>
    <source>
        <strain evidence="1 2">GY 10110</strain>
    </source>
</reference>
<proteinExistence type="predicted"/>
<organism evidence="1 2">
    <name type="scientific">Falsibacillus albus</name>
    <dbReference type="NCBI Taxonomy" id="2478915"/>
    <lineage>
        <taxon>Bacteria</taxon>
        <taxon>Bacillati</taxon>
        <taxon>Bacillota</taxon>
        <taxon>Bacilli</taxon>
        <taxon>Bacillales</taxon>
        <taxon>Bacillaceae</taxon>
        <taxon>Falsibacillus</taxon>
    </lineage>
</organism>
<gene>
    <name evidence="1" type="ORF">D9X91_05030</name>
</gene>
<sequence>MIRPSLQSSKLSLFCSLPLQSVADTPKAYDQDEHITNIIEPIRHNEKLPFMTIDFQLILLLKEAKGMEEMLRWCERFMYFTLVYMGKIS</sequence>
<dbReference type="AlphaFoldDB" id="A0A3L7K384"/>
<accession>A0A3L7K384</accession>